<feature type="domain" description="Tc1-like transposase DDE" evidence="1">
    <location>
        <begin position="4"/>
        <end position="51"/>
    </location>
</feature>
<reference evidence="2" key="1">
    <citation type="submission" date="2020-11" db="EMBL/GenBank/DDBJ databases">
        <authorList>
            <consortium name="DOE Joint Genome Institute"/>
            <person name="Ahrendt S."/>
            <person name="Riley R."/>
            <person name="Andreopoulos W."/>
            <person name="Labutti K."/>
            <person name="Pangilinan J."/>
            <person name="Ruiz-Duenas F.J."/>
            <person name="Barrasa J.M."/>
            <person name="Sanchez-Garcia M."/>
            <person name="Camarero S."/>
            <person name="Miyauchi S."/>
            <person name="Serrano A."/>
            <person name="Linde D."/>
            <person name="Babiker R."/>
            <person name="Drula E."/>
            <person name="Ayuso-Fernandez I."/>
            <person name="Pacheco R."/>
            <person name="Padilla G."/>
            <person name="Ferreira P."/>
            <person name="Barriuso J."/>
            <person name="Kellner H."/>
            <person name="Castanera R."/>
            <person name="Alfaro M."/>
            <person name="Ramirez L."/>
            <person name="Pisabarro A.G."/>
            <person name="Kuo A."/>
            <person name="Tritt A."/>
            <person name="Lipzen A."/>
            <person name="He G."/>
            <person name="Yan M."/>
            <person name="Ng V."/>
            <person name="Cullen D."/>
            <person name="Martin F."/>
            <person name="Rosso M.-N."/>
            <person name="Henrissat B."/>
            <person name="Hibbett D."/>
            <person name="Martinez A.T."/>
            <person name="Grigoriev I.V."/>
        </authorList>
    </citation>
    <scope>NUCLEOTIDE SEQUENCE</scope>
    <source>
        <strain evidence="2">MF-IS2</strain>
    </source>
</reference>
<evidence type="ECO:0000259" key="1">
    <source>
        <dbReference type="Pfam" id="PF13358"/>
    </source>
</evidence>
<proteinExistence type="predicted"/>
<keyword evidence="3" id="KW-1185">Reference proteome</keyword>
<dbReference type="Proteomes" id="UP000807342">
    <property type="component" value="Unassembled WGS sequence"/>
</dbReference>
<evidence type="ECO:0000313" key="3">
    <source>
        <dbReference type="Proteomes" id="UP000807342"/>
    </source>
</evidence>
<sequence length="56" mass="6680">FQQDNDPKHRCKVAEEFFTKKRICHLDWPPSSPDLNIIEYAWDQLDHLVHAHKALP</sequence>
<protein>
    <submittedName>
        <fullName evidence="2">Transposable element Tcb2 transposase</fullName>
    </submittedName>
</protein>
<evidence type="ECO:0000313" key="2">
    <source>
        <dbReference type="EMBL" id="KAF9440279.1"/>
    </source>
</evidence>
<dbReference type="InterPro" id="IPR036397">
    <property type="entry name" value="RNaseH_sf"/>
</dbReference>
<name>A0A9P5WYI1_9AGAR</name>
<dbReference type="InterPro" id="IPR038717">
    <property type="entry name" value="Tc1-like_DDE_dom"/>
</dbReference>
<organism evidence="2 3">
    <name type="scientific">Macrolepiota fuliginosa MF-IS2</name>
    <dbReference type="NCBI Taxonomy" id="1400762"/>
    <lineage>
        <taxon>Eukaryota</taxon>
        <taxon>Fungi</taxon>
        <taxon>Dikarya</taxon>
        <taxon>Basidiomycota</taxon>
        <taxon>Agaricomycotina</taxon>
        <taxon>Agaricomycetes</taxon>
        <taxon>Agaricomycetidae</taxon>
        <taxon>Agaricales</taxon>
        <taxon>Agaricineae</taxon>
        <taxon>Agaricaceae</taxon>
        <taxon>Macrolepiota</taxon>
    </lineage>
</organism>
<dbReference type="AlphaFoldDB" id="A0A9P5WYI1"/>
<feature type="non-terminal residue" evidence="2">
    <location>
        <position position="1"/>
    </location>
</feature>
<dbReference type="Gene3D" id="3.30.420.10">
    <property type="entry name" value="Ribonuclease H-like superfamily/Ribonuclease H"/>
    <property type="match status" value="1"/>
</dbReference>
<accession>A0A9P5WYI1</accession>
<gene>
    <name evidence="2" type="ORF">P691DRAFT_688262</name>
</gene>
<comment type="caution">
    <text evidence="2">The sequence shown here is derived from an EMBL/GenBank/DDBJ whole genome shotgun (WGS) entry which is preliminary data.</text>
</comment>
<dbReference type="OrthoDB" id="3226274at2759"/>
<dbReference type="EMBL" id="MU152677">
    <property type="protein sequence ID" value="KAF9440279.1"/>
    <property type="molecule type" value="Genomic_DNA"/>
</dbReference>
<dbReference type="Pfam" id="PF13358">
    <property type="entry name" value="DDE_3"/>
    <property type="match status" value="1"/>
</dbReference>
<dbReference type="GO" id="GO:0003676">
    <property type="term" value="F:nucleic acid binding"/>
    <property type="evidence" value="ECO:0007669"/>
    <property type="project" value="InterPro"/>
</dbReference>